<keyword evidence="3" id="KW-1185">Reference proteome</keyword>
<evidence type="ECO:0000313" key="3">
    <source>
        <dbReference type="Proteomes" id="UP000183810"/>
    </source>
</evidence>
<proteinExistence type="predicted"/>
<dbReference type="Gene3D" id="1.10.287.850">
    <property type="entry name" value="HP0062-like domain"/>
    <property type="match status" value="1"/>
</dbReference>
<name>A0A1J0VML0_9NOCA</name>
<dbReference type="Proteomes" id="UP000183810">
    <property type="component" value="Chromosome"/>
</dbReference>
<dbReference type="RefSeq" id="WP_156910256.1">
    <property type="nucleotide sequence ID" value="NZ_CP018082.1"/>
</dbReference>
<dbReference type="InterPro" id="IPR038332">
    <property type="entry name" value="PPE_sf"/>
</dbReference>
<evidence type="ECO:0000313" key="2">
    <source>
        <dbReference type="EMBL" id="APE33264.1"/>
    </source>
</evidence>
<accession>A0A1J0VML0</accession>
<dbReference type="KEGG" id="nsl:BOX37_03990"/>
<dbReference type="OrthoDB" id="4636567at2"/>
<dbReference type="InterPro" id="IPR000084">
    <property type="entry name" value="PE-PGRS_N"/>
</dbReference>
<organism evidence="2 3">
    <name type="scientific">Nocardia mangyaensis</name>
    <dbReference type="NCBI Taxonomy" id="2213200"/>
    <lineage>
        <taxon>Bacteria</taxon>
        <taxon>Bacillati</taxon>
        <taxon>Actinomycetota</taxon>
        <taxon>Actinomycetes</taxon>
        <taxon>Mycobacteriales</taxon>
        <taxon>Nocardiaceae</taxon>
        <taxon>Nocardia</taxon>
    </lineage>
</organism>
<gene>
    <name evidence="2" type="ORF">BOX37_03990</name>
</gene>
<evidence type="ECO:0000259" key="1">
    <source>
        <dbReference type="Pfam" id="PF00934"/>
    </source>
</evidence>
<dbReference type="SUPFAM" id="SSF140459">
    <property type="entry name" value="PE/PPE dimer-like"/>
    <property type="match status" value="1"/>
</dbReference>
<feature type="domain" description="PE" evidence="1">
    <location>
        <begin position="14"/>
        <end position="96"/>
    </location>
</feature>
<dbReference type="AlphaFoldDB" id="A0A1J0VML0"/>
<dbReference type="EMBL" id="CP018082">
    <property type="protein sequence ID" value="APE33264.1"/>
    <property type="molecule type" value="Genomic_DNA"/>
</dbReference>
<reference evidence="2" key="1">
    <citation type="submission" date="2016-11" db="EMBL/GenBank/DDBJ databases">
        <authorList>
            <person name="Jaros S."/>
            <person name="Januszkiewicz K."/>
            <person name="Wedrychowicz H."/>
        </authorList>
    </citation>
    <scope>NUCLEOTIDE SEQUENCE [LARGE SCALE GENOMIC DNA]</scope>
    <source>
        <strain evidence="2">Y48</strain>
    </source>
</reference>
<protein>
    <recommendedName>
        <fullName evidence="1">PE domain-containing protein</fullName>
    </recommendedName>
</protein>
<sequence>MSDFDGVYFDGPTAAGSAGQLDGLADRLDAALGRERDVLAVSPAGTDEVSVRAAHTMSEVGTAYTASLAGGIEELRKLAAAVRGQVHRFDRMDSDNAGEFTEVSTALR</sequence>
<dbReference type="Pfam" id="PF00934">
    <property type="entry name" value="PE"/>
    <property type="match status" value="1"/>
</dbReference>